<dbReference type="OrthoDB" id="5241155at2"/>
<dbReference type="Gene3D" id="1.10.540.10">
    <property type="entry name" value="Acyl-CoA dehydrogenase/oxidase, N-terminal domain"/>
    <property type="match status" value="1"/>
</dbReference>
<organism evidence="11 12">
    <name type="scientific">Mycobacterium basiliense</name>
    <dbReference type="NCBI Taxonomy" id="2094119"/>
    <lineage>
        <taxon>Bacteria</taxon>
        <taxon>Bacillati</taxon>
        <taxon>Actinomycetota</taxon>
        <taxon>Actinomycetes</taxon>
        <taxon>Mycobacteriales</taxon>
        <taxon>Mycobacteriaceae</taxon>
        <taxon>Mycobacterium</taxon>
    </lineage>
</organism>
<dbReference type="RefSeq" id="WP_158017010.1">
    <property type="nucleotide sequence ID" value="NZ_CBCSKE010000024.1"/>
</dbReference>
<dbReference type="InterPro" id="IPR009100">
    <property type="entry name" value="AcylCoA_DH/oxidase_NM_dom_sf"/>
</dbReference>
<dbReference type="GO" id="GO:0033539">
    <property type="term" value="P:fatty acid beta-oxidation using acyl-CoA dehydrogenase"/>
    <property type="evidence" value="ECO:0007669"/>
    <property type="project" value="TreeGrafter"/>
</dbReference>
<dbReference type="SUPFAM" id="SSF56645">
    <property type="entry name" value="Acyl-CoA dehydrogenase NM domain-like"/>
    <property type="match status" value="1"/>
</dbReference>
<feature type="domain" description="Acyl-CoA oxidase/dehydrogenase middle" evidence="9">
    <location>
        <begin position="118"/>
        <end position="210"/>
    </location>
</feature>
<evidence type="ECO:0000259" key="8">
    <source>
        <dbReference type="Pfam" id="PF00441"/>
    </source>
</evidence>
<comment type="similarity">
    <text evidence="2 6">Belongs to the acyl-CoA dehydrogenase family.</text>
</comment>
<dbReference type="CDD" id="cd00567">
    <property type="entry name" value="ACAD"/>
    <property type="match status" value="1"/>
</dbReference>
<dbReference type="PANTHER" id="PTHR48083:SF2">
    <property type="entry name" value="MEDIUM-CHAIN SPECIFIC ACYL-COA DEHYDROGENASE, MITOCHONDRIAL"/>
    <property type="match status" value="1"/>
</dbReference>
<keyword evidence="4 6" id="KW-0274">FAD</keyword>
<gene>
    <name evidence="11" type="primary">mmgC_10</name>
    <name evidence="11" type="ORF">MB901379_02621</name>
</gene>
<feature type="compositionally biased region" description="Polar residues" evidence="7">
    <location>
        <begin position="378"/>
        <end position="387"/>
    </location>
</feature>
<dbReference type="KEGG" id="mbai:MB901379_02621"/>
<dbReference type="EMBL" id="LR130759">
    <property type="protein sequence ID" value="VDM89054.1"/>
    <property type="molecule type" value="Genomic_DNA"/>
</dbReference>
<proteinExistence type="inferred from homology"/>
<dbReference type="InterPro" id="IPR050741">
    <property type="entry name" value="Acyl-CoA_dehydrogenase"/>
</dbReference>
<feature type="domain" description="Acyl-CoA dehydrogenase/oxidase N-terminal" evidence="10">
    <location>
        <begin position="7"/>
        <end position="114"/>
    </location>
</feature>
<dbReference type="AlphaFoldDB" id="A0A3S4BIJ3"/>
<evidence type="ECO:0000256" key="2">
    <source>
        <dbReference type="ARBA" id="ARBA00009347"/>
    </source>
</evidence>
<dbReference type="SUPFAM" id="SSF47203">
    <property type="entry name" value="Acyl-CoA dehydrogenase C-terminal domain-like"/>
    <property type="match status" value="1"/>
</dbReference>
<evidence type="ECO:0000256" key="1">
    <source>
        <dbReference type="ARBA" id="ARBA00001974"/>
    </source>
</evidence>
<reference evidence="12" key="1">
    <citation type="submission" date="2018-02" db="EMBL/GenBank/DDBJ databases">
        <authorList>
            <person name="Seth-Smith MB H."/>
            <person name="Seth-Smith H."/>
        </authorList>
    </citation>
    <scope>NUCLEOTIDE SEQUENCE [LARGE SCALE GENOMIC DNA]</scope>
</reference>
<dbReference type="Proteomes" id="UP000269998">
    <property type="component" value="Chromosome"/>
</dbReference>
<feature type="domain" description="Acyl-CoA dehydrogenase/oxidase C-terminal" evidence="8">
    <location>
        <begin position="221"/>
        <end position="369"/>
    </location>
</feature>
<dbReference type="Pfam" id="PF00441">
    <property type="entry name" value="Acyl-CoA_dh_1"/>
    <property type="match status" value="1"/>
</dbReference>
<accession>A0A3S4BIJ3</accession>
<evidence type="ECO:0000313" key="11">
    <source>
        <dbReference type="EMBL" id="VDM89054.1"/>
    </source>
</evidence>
<evidence type="ECO:0000313" key="12">
    <source>
        <dbReference type="Proteomes" id="UP000269998"/>
    </source>
</evidence>
<dbReference type="Pfam" id="PF02771">
    <property type="entry name" value="Acyl-CoA_dh_N"/>
    <property type="match status" value="1"/>
</dbReference>
<evidence type="ECO:0000259" key="10">
    <source>
        <dbReference type="Pfam" id="PF02771"/>
    </source>
</evidence>
<evidence type="ECO:0000256" key="4">
    <source>
        <dbReference type="ARBA" id="ARBA00022827"/>
    </source>
</evidence>
<feature type="region of interest" description="Disordered" evidence="7">
    <location>
        <begin position="374"/>
        <end position="395"/>
    </location>
</feature>
<evidence type="ECO:0000256" key="5">
    <source>
        <dbReference type="ARBA" id="ARBA00023002"/>
    </source>
</evidence>
<dbReference type="EC" id="1.3.99.-" evidence="11"/>
<evidence type="ECO:0000259" key="9">
    <source>
        <dbReference type="Pfam" id="PF02770"/>
    </source>
</evidence>
<comment type="cofactor">
    <cofactor evidence="1 6">
        <name>FAD</name>
        <dbReference type="ChEBI" id="CHEBI:57692"/>
    </cofactor>
</comment>
<dbReference type="InterPro" id="IPR036250">
    <property type="entry name" value="AcylCo_DH-like_C"/>
</dbReference>
<dbReference type="InterPro" id="IPR009075">
    <property type="entry name" value="AcylCo_DH/oxidase_C"/>
</dbReference>
<keyword evidence="5 6" id="KW-0560">Oxidoreductase</keyword>
<dbReference type="GO" id="GO:0005737">
    <property type="term" value="C:cytoplasm"/>
    <property type="evidence" value="ECO:0007669"/>
    <property type="project" value="TreeGrafter"/>
</dbReference>
<evidence type="ECO:0000256" key="6">
    <source>
        <dbReference type="RuleBase" id="RU362125"/>
    </source>
</evidence>
<protein>
    <submittedName>
        <fullName evidence="11">Acyl-CoA dehydrogenase</fullName>
        <ecNumber evidence="11">1.3.99.-</ecNumber>
    </submittedName>
</protein>
<dbReference type="Gene3D" id="1.20.140.10">
    <property type="entry name" value="Butyryl-CoA Dehydrogenase, subunit A, domain 3"/>
    <property type="match status" value="1"/>
</dbReference>
<evidence type="ECO:0000256" key="3">
    <source>
        <dbReference type="ARBA" id="ARBA00022630"/>
    </source>
</evidence>
<keyword evidence="3 6" id="KW-0285">Flavoprotein</keyword>
<evidence type="ECO:0000256" key="7">
    <source>
        <dbReference type="SAM" id="MobiDB-lite"/>
    </source>
</evidence>
<dbReference type="Pfam" id="PF02770">
    <property type="entry name" value="Acyl-CoA_dh_M"/>
    <property type="match status" value="1"/>
</dbReference>
<dbReference type="PANTHER" id="PTHR48083">
    <property type="entry name" value="MEDIUM-CHAIN SPECIFIC ACYL-COA DEHYDROGENASE, MITOCHONDRIAL-RELATED"/>
    <property type="match status" value="1"/>
</dbReference>
<dbReference type="InterPro" id="IPR046373">
    <property type="entry name" value="Acyl-CoA_Oxase/DH_mid-dom_sf"/>
</dbReference>
<dbReference type="InterPro" id="IPR013786">
    <property type="entry name" value="AcylCoA_DH/ox_N"/>
</dbReference>
<name>A0A3S4BIJ3_9MYCO</name>
<dbReference type="InterPro" id="IPR006091">
    <property type="entry name" value="Acyl-CoA_Oxase/DH_mid-dom"/>
</dbReference>
<keyword evidence="12" id="KW-1185">Reference proteome</keyword>
<dbReference type="GO" id="GO:0050660">
    <property type="term" value="F:flavin adenine dinucleotide binding"/>
    <property type="evidence" value="ECO:0007669"/>
    <property type="project" value="InterPro"/>
</dbReference>
<sequence length="395" mass="43015">MEWLADYEIIRDQYHAIGVRHRAALAERWAQRQFPYDLWCDVADAGLFGAALGGQMKRQVLTYAAATHGLTSGSCHLGFNISTGVQAILTIPILEQYADPEVREAYLTPAVSGKTILAFATTEPHGGSDAFHPETRLHRGHGGIHLDGAKWHITNAPIADVILVWCADDAIGGMSAVLVEPSWTGVTCSPPLAPAGMRTSPVGSITFDNVCIPQTHVIGAGRGREMLRGVIGPERMLSGFGTIGILDQVLDQMLAFAISRQVRGKPIATHQHIQRRITDVAVSRQMTIALAHTTLDRYLRGEDIDLESSALKLYAMQSGLDACIEAMKLCGSYGLQEEARLYQCALDFLCGSVAGGTDEAMRLVIARELVKRYHEQQSKPTGRTPRTTAERTTNE</sequence>
<dbReference type="Gene3D" id="2.40.110.10">
    <property type="entry name" value="Butyryl-CoA Dehydrogenase, subunit A, domain 2"/>
    <property type="match status" value="1"/>
</dbReference>
<dbReference type="InterPro" id="IPR037069">
    <property type="entry name" value="AcylCoA_DH/ox_N_sf"/>
</dbReference>
<dbReference type="GO" id="GO:0003995">
    <property type="term" value="F:acyl-CoA dehydrogenase activity"/>
    <property type="evidence" value="ECO:0007669"/>
    <property type="project" value="TreeGrafter"/>
</dbReference>